<dbReference type="InterPro" id="IPR019800">
    <property type="entry name" value="Glyco_hydro_3_AS"/>
</dbReference>
<evidence type="ECO:0000259" key="11">
    <source>
        <dbReference type="PROSITE" id="PS51820"/>
    </source>
</evidence>
<dbReference type="GeneID" id="81588091"/>
<dbReference type="InterPro" id="IPR017853">
    <property type="entry name" value="GH"/>
</dbReference>
<comment type="similarity">
    <text evidence="3 10">Belongs to the glycosyl hydrolase 3 family.</text>
</comment>
<dbReference type="PANTHER" id="PTHR42715:SF27">
    <property type="entry name" value="BETA-GLUCOSIDASE-RELATED"/>
    <property type="match status" value="1"/>
</dbReference>
<dbReference type="PROSITE" id="PS51820">
    <property type="entry name" value="PA14"/>
    <property type="match status" value="1"/>
</dbReference>
<dbReference type="FunFam" id="3.20.20.300:FF:000006">
    <property type="entry name" value="Beta-glucosidase H"/>
    <property type="match status" value="1"/>
</dbReference>
<evidence type="ECO:0000256" key="2">
    <source>
        <dbReference type="ARBA" id="ARBA00004987"/>
    </source>
</evidence>
<dbReference type="PRINTS" id="PR00133">
    <property type="entry name" value="GLHYDRLASE3"/>
</dbReference>
<organism evidence="12 13">
    <name type="scientific">Penicillium hordei</name>
    <dbReference type="NCBI Taxonomy" id="40994"/>
    <lineage>
        <taxon>Eukaryota</taxon>
        <taxon>Fungi</taxon>
        <taxon>Dikarya</taxon>
        <taxon>Ascomycota</taxon>
        <taxon>Pezizomycotina</taxon>
        <taxon>Eurotiomycetes</taxon>
        <taxon>Eurotiomycetidae</taxon>
        <taxon>Eurotiales</taxon>
        <taxon>Aspergillaceae</taxon>
        <taxon>Penicillium</taxon>
    </lineage>
</organism>
<dbReference type="Gene3D" id="3.20.20.300">
    <property type="entry name" value="Glycoside hydrolase, family 3, N-terminal domain"/>
    <property type="match status" value="1"/>
</dbReference>
<dbReference type="AlphaFoldDB" id="A0AAD6H2C2"/>
<sequence>EVAIKRITMPLHIERLLTELSIDEKIALVSGTDFWHTASIPRLQIPSIRLSDGPNGVRGTKLFNGVPAACFPCGTAIGATWDVKLAREAGELQGKEAIVKGVAVILGPTVNMQRSPLGGRGFESFSEDPILSGKLGAEIVNGIQSTGVSAAIKHFVCNDQEDQRQLVDSIVTERALREIYLLPFQIVQRDAIPKCYMTAYNRLNGVHCSENPALIQGILREEWGFDGLVLSDWFGTYSTTEALKAGLDLEMPGPSLVRGRLITRALSCGKLLPHELDCRVREVLKLVDHGMALNVPENAPERTLDTPETANLLRKIASSSIVLMKNDNNILPFTTGKTTAVIGPNAAFAAYCGGGSAALCPYRAVSPLEGIRSQSKSVQYTLGSPGWKRLPLLSGLCQSANGSMGLDMMVYLEDPSIKNRSPVDHIHVSNSEVFLMDYKNPKIKGYLYYADFVGTLIPEASGQYEFSITVAGTAKLYVDGQCVVDNATKQTRGDSFFGTGTIEEIGSIWLEAGKSYNIHGEMGTDPTVTFQRPGASGFGAGGVRFGAARKFSLEEEIEKAVKLAKSVDQVVLCVGLNGDWESEGYDRQNMDLPPGTEELIDAVLQVNPTTAIVVQSGTPVTMPWIDKAQALLQAWYGGNETGHAIADVLFGAVNPSGKLPLTFPVRNEDNPAYFNFRSEANRVIYGEDVYVGYRWYENSKKQVLFPFGHGLSYTTFKLSSLSIDFERDEVLVSVNVENTGSYDGAYVVQVYVSPPQSQVNRPRKELKGFSKIFLRQKEQEKALIRMNRKHATSYWDETRHSWIEEGGKYTVYTGDSTSSTPLKKTFHVPSTSWWSGL</sequence>
<keyword evidence="8 10" id="KW-0326">Glycosidase</keyword>
<evidence type="ECO:0000256" key="9">
    <source>
        <dbReference type="ARBA" id="ARBA00023326"/>
    </source>
</evidence>
<dbReference type="InterPro" id="IPR036962">
    <property type="entry name" value="Glyco_hydro_3_N_sf"/>
</dbReference>
<comment type="caution">
    <text evidence="12">The sequence shown here is derived from an EMBL/GenBank/DDBJ whole genome shotgun (WGS) entry which is preliminary data.</text>
</comment>
<dbReference type="PANTHER" id="PTHR42715">
    <property type="entry name" value="BETA-GLUCOSIDASE"/>
    <property type="match status" value="1"/>
</dbReference>
<protein>
    <recommendedName>
        <fullName evidence="10">beta-glucosidase</fullName>
        <ecNumber evidence="10">3.2.1.21</ecNumber>
    </recommendedName>
</protein>
<keyword evidence="5" id="KW-0136">Cellulose degradation</keyword>
<dbReference type="Pfam" id="PF01915">
    <property type="entry name" value="Glyco_hydro_3_C"/>
    <property type="match status" value="1"/>
</dbReference>
<dbReference type="InterPro" id="IPR001764">
    <property type="entry name" value="Glyco_hydro_3_N"/>
</dbReference>
<dbReference type="SUPFAM" id="SSF52279">
    <property type="entry name" value="Beta-D-glucan exohydrolase, C-terminal domain"/>
    <property type="match status" value="1"/>
</dbReference>
<dbReference type="InterPro" id="IPR050288">
    <property type="entry name" value="Cellulose_deg_GH3"/>
</dbReference>
<keyword evidence="13" id="KW-1185">Reference proteome</keyword>
<dbReference type="PROSITE" id="PS00775">
    <property type="entry name" value="GLYCOSYL_HYDROL_F3"/>
    <property type="match status" value="1"/>
</dbReference>
<dbReference type="SMART" id="SM00758">
    <property type="entry name" value="PA14"/>
    <property type="match status" value="1"/>
</dbReference>
<accession>A0AAD6H2C2</accession>
<evidence type="ECO:0000313" key="13">
    <source>
        <dbReference type="Proteomes" id="UP001213799"/>
    </source>
</evidence>
<dbReference type="InterPro" id="IPR013783">
    <property type="entry name" value="Ig-like_fold"/>
</dbReference>
<dbReference type="GO" id="GO:0030245">
    <property type="term" value="P:cellulose catabolic process"/>
    <property type="evidence" value="ECO:0007669"/>
    <property type="project" value="UniProtKB-KW"/>
</dbReference>
<comment type="pathway">
    <text evidence="2 10">Glycan metabolism; cellulose degradation.</text>
</comment>
<dbReference type="Gene3D" id="2.60.120.260">
    <property type="entry name" value="Galactose-binding domain-like"/>
    <property type="match status" value="1"/>
</dbReference>
<evidence type="ECO:0000256" key="8">
    <source>
        <dbReference type="ARBA" id="ARBA00023295"/>
    </source>
</evidence>
<evidence type="ECO:0000256" key="7">
    <source>
        <dbReference type="ARBA" id="ARBA00023277"/>
    </source>
</evidence>
<dbReference type="InterPro" id="IPR011658">
    <property type="entry name" value="PA14_dom"/>
</dbReference>
<evidence type="ECO:0000256" key="3">
    <source>
        <dbReference type="ARBA" id="ARBA00005336"/>
    </source>
</evidence>
<gene>
    <name evidence="12" type="ORF">N7537_006792</name>
</gene>
<dbReference type="Gene3D" id="2.60.40.10">
    <property type="entry name" value="Immunoglobulins"/>
    <property type="match status" value="1"/>
</dbReference>
<dbReference type="InterPro" id="IPR026891">
    <property type="entry name" value="Fn3-like"/>
</dbReference>
<dbReference type="SUPFAM" id="SSF51445">
    <property type="entry name" value="(Trans)glycosidases"/>
    <property type="match status" value="1"/>
</dbReference>
<keyword evidence="6" id="KW-0325">Glycoprotein</keyword>
<dbReference type="Gene3D" id="3.40.50.1700">
    <property type="entry name" value="Glycoside hydrolase family 3 C-terminal domain"/>
    <property type="match status" value="1"/>
</dbReference>
<evidence type="ECO:0000256" key="4">
    <source>
        <dbReference type="ARBA" id="ARBA00022801"/>
    </source>
</evidence>
<dbReference type="Proteomes" id="UP001213799">
    <property type="component" value="Unassembled WGS sequence"/>
</dbReference>
<dbReference type="EC" id="3.2.1.21" evidence="10"/>
<keyword evidence="9 10" id="KW-0624">Polysaccharide degradation</keyword>
<evidence type="ECO:0000256" key="6">
    <source>
        <dbReference type="ARBA" id="ARBA00023180"/>
    </source>
</evidence>
<dbReference type="RefSeq" id="XP_056753634.1">
    <property type="nucleotide sequence ID" value="XM_056897849.1"/>
</dbReference>
<reference evidence="12" key="2">
    <citation type="submission" date="2023-01" db="EMBL/GenBank/DDBJ databases">
        <authorList>
            <person name="Petersen C."/>
        </authorList>
    </citation>
    <scope>NUCLEOTIDE SEQUENCE</scope>
    <source>
        <strain evidence="12">IBT 12815</strain>
    </source>
</reference>
<evidence type="ECO:0000256" key="1">
    <source>
        <dbReference type="ARBA" id="ARBA00000448"/>
    </source>
</evidence>
<comment type="catalytic activity">
    <reaction evidence="1 10">
        <text>Hydrolysis of terminal, non-reducing beta-D-glucosyl residues with release of beta-D-glucose.</text>
        <dbReference type="EC" id="3.2.1.21"/>
    </reaction>
</comment>
<dbReference type="InterPro" id="IPR037524">
    <property type="entry name" value="PA14/GLEYA"/>
</dbReference>
<dbReference type="FunFam" id="2.60.40.10:FF:000495">
    <property type="entry name" value="Periplasmic beta-glucosidase"/>
    <property type="match status" value="1"/>
</dbReference>
<dbReference type="EMBL" id="JAQJAE010000003">
    <property type="protein sequence ID" value="KAJ5603836.1"/>
    <property type="molecule type" value="Genomic_DNA"/>
</dbReference>
<dbReference type="SMART" id="SM01217">
    <property type="entry name" value="Fn3_like"/>
    <property type="match status" value="1"/>
</dbReference>
<keyword evidence="7 10" id="KW-0119">Carbohydrate metabolism</keyword>
<evidence type="ECO:0000256" key="5">
    <source>
        <dbReference type="ARBA" id="ARBA00023001"/>
    </source>
</evidence>
<reference evidence="12" key="1">
    <citation type="journal article" date="2023" name="IMA Fungus">
        <title>Comparative genomic study of the Penicillium genus elucidates a diverse pangenome and 15 lateral gene transfer events.</title>
        <authorList>
            <person name="Petersen C."/>
            <person name="Sorensen T."/>
            <person name="Nielsen M.R."/>
            <person name="Sondergaard T.E."/>
            <person name="Sorensen J.L."/>
            <person name="Fitzpatrick D.A."/>
            <person name="Frisvad J.C."/>
            <person name="Nielsen K.L."/>
        </authorList>
    </citation>
    <scope>NUCLEOTIDE SEQUENCE</scope>
    <source>
        <strain evidence="12">IBT 12815</strain>
    </source>
</reference>
<dbReference type="Pfam" id="PF07691">
    <property type="entry name" value="PA14"/>
    <property type="match status" value="1"/>
</dbReference>
<keyword evidence="4 10" id="KW-0378">Hydrolase</keyword>
<dbReference type="Pfam" id="PF00933">
    <property type="entry name" value="Glyco_hydro_3"/>
    <property type="match status" value="1"/>
</dbReference>
<dbReference type="InterPro" id="IPR036881">
    <property type="entry name" value="Glyco_hydro_3_C_sf"/>
</dbReference>
<dbReference type="Pfam" id="PF14310">
    <property type="entry name" value="Fn3-like"/>
    <property type="match status" value="1"/>
</dbReference>
<evidence type="ECO:0000256" key="10">
    <source>
        <dbReference type="RuleBase" id="RU361161"/>
    </source>
</evidence>
<proteinExistence type="inferred from homology"/>
<dbReference type="GO" id="GO:0008422">
    <property type="term" value="F:beta-glucosidase activity"/>
    <property type="evidence" value="ECO:0007669"/>
    <property type="project" value="UniProtKB-EC"/>
</dbReference>
<dbReference type="InterPro" id="IPR002772">
    <property type="entry name" value="Glyco_hydro_3_C"/>
</dbReference>
<feature type="non-terminal residue" evidence="12">
    <location>
        <position position="837"/>
    </location>
</feature>
<evidence type="ECO:0000313" key="12">
    <source>
        <dbReference type="EMBL" id="KAJ5603836.1"/>
    </source>
</evidence>
<name>A0AAD6H2C2_9EURO</name>
<feature type="domain" description="PA14" evidence="11">
    <location>
        <begin position="401"/>
        <end position="561"/>
    </location>
</feature>